<accession>A0ABP8QB61</accession>
<dbReference type="PROSITE" id="PS01304">
    <property type="entry name" value="UBIH"/>
    <property type="match status" value="1"/>
</dbReference>
<dbReference type="InterPro" id="IPR018168">
    <property type="entry name" value="Ubi_Hdrlase_CS"/>
</dbReference>
<evidence type="ECO:0000256" key="3">
    <source>
        <dbReference type="ARBA" id="ARBA00005349"/>
    </source>
</evidence>
<evidence type="ECO:0000256" key="1">
    <source>
        <dbReference type="ARBA" id="ARBA00001974"/>
    </source>
</evidence>
<evidence type="ECO:0000256" key="2">
    <source>
        <dbReference type="ARBA" id="ARBA00004749"/>
    </source>
</evidence>
<reference evidence="10" key="1">
    <citation type="journal article" date="2019" name="Int. J. Syst. Evol. Microbiol.">
        <title>The Global Catalogue of Microorganisms (GCM) 10K type strain sequencing project: providing services to taxonomists for standard genome sequencing and annotation.</title>
        <authorList>
            <consortium name="The Broad Institute Genomics Platform"/>
            <consortium name="The Broad Institute Genome Sequencing Center for Infectious Disease"/>
            <person name="Wu L."/>
            <person name="Ma J."/>
        </authorList>
    </citation>
    <scope>NUCLEOTIDE SEQUENCE [LARGE SCALE GENOMIC DNA]</scope>
    <source>
        <strain evidence="10">JCM 32226</strain>
    </source>
</reference>
<sequence>MGQSAPQFDFAIVGGGMVGACAAALLASDGHRVALLEQAEPMAFAPAQPLDVRVSALSVASVRLLEQAGAWGRILAMRALPYTGLETWEWPGLGVRFDAAELGLSELGYFVENRLVQLGLWQSLDQMPSVTRFCPAQLAALAQSEEGVTLSLADGQQLQARWLLGADGAHSQVRRLAQIGISQFDYRQACLLATVKLHEAVEPVTWQQFTPAGPRALLPLPEDHASLVWYDTPERIAELAALSVDGLAAQIRAHFPDRLPAFTLQRWGQFPLSRRHALQYGAGRVLLLGDAAHTIHPLAGQGVNLGFKDVACLCQLVQQLGPDGEDTLLARYQAARRRDVTLMQSAMDLFYLGFSNELAPLKLLRNLGLLAAQHGGPAKRRALRYALGL</sequence>
<dbReference type="InterPro" id="IPR002938">
    <property type="entry name" value="FAD-bd"/>
</dbReference>
<gene>
    <name evidence="9" type="ORF">GCM10023095_22200</name>
</gene>
<keyword evidence="6" id="KW-0560">Oxidoreductase</keyword>
<evidence type="ECO:0000313" key="10">
    <source>
        <dbReference type="Proteomes" id="UP001501321"/>
    </source>
</evidence>
<name>A0ABP8QB61_9GAMM</name>
<dbReference type="GO" id="GO:0004497">
    <property type="term" value="F:monooxygenase activity"/>
    <property type="evidence" value="ECO:0007669"/>
    <property type="project" value="UniProtKB-KW"/>
</dbReference>
<dbReference type="Pfam" id="PF01494">
    <property type="entry name" value="FAD_binding_3"/>
    <property type="match status" value="1"/>
</dbReference>
<keyword evidence="5" id="KW-0274">FAD</keyword>
<dbReference type="SUPFAM" id="SSF51905">
    <property type="entry name" value="FAD/NAD(P)-binding domain"/>
    <property type="match status" value="1"/>
</dbReference>
<organism evidence="9 10">
    <name type="scientific">Pseudaeromonas paramecii</name>
    <dbReference type="NCBI Taxonomy" id="2138166"/>
    <lineage>
        <taxon>Bacteria</taxon>
        <taxon>Pseudomonadati</taxon>
        <taxon>Pseudomonadota</taxon>
        <taxon>Gammaproteobacteria</taxon>
        <taxon>Aeromonadales</taxon>
        <taxon>Aeromonadaceae</taxon>
        <taxon>Pseudaeromonas</taxon>
    </lineage>
</organism>
<comment type="similarity">
    <text evidence="3">Belongs to the UbiH/COQ6 family.</text>
</comment>
<dbReference type="InterPro" id="IPR010971">
    <property type="entry name" value="UbiH/COQ6"/>
</dbReference>
<dbReference type="InterPro" id="IPR036188">
    <property type="entry name" value="FAD/NAD-bd_sf"/>
</dbReference>
<dbReference type="PANTHER" id="PTHR43876:SF10">
    <property type="entry name" value="3-DEMETHOXYUBIQUINOL 3-HYDROXYLASE"/>
    <property type="match status" value="1"/>
</dbReference>
<keyword evidence="7 9" id="KW-0503">Monooxygenase</keyword>
<evidence type="ECO:0000256" key="7">
    <source>
        <dbReference type="ARBA" id="ARBA00023033"/>
    </source>
</evidence>
<evidence type="ECO:0000256" key="6">
    <source>
        <dbReference type="ARBA" id="ARBA00023002"/>
    </source>
</evidence>
<dbReference type="EMBL" id="BAABFC010000014">
    <property type="protein sequence ID" value="GAA4500430.1"/>
    <property type="molecule type" value="Genomic_DNA"/>
</dbReference>
<comment type="pathway">
    <text evidence="2">Cofactor biosynthesis; ubiquinone biosynthesis.</text>
</comment>
<dbReference type="Proteomes" id="UP001501321">
    <property type="component" value="Unassembled WGS sequence"/>
</dbReference>
<feature type="domain" description="FAD-binding" evidence="8">
    <location>
        <begin position="9"/>
        <end position="340"/>
    </location>
</feature>
<evidence type="ECO:0000256" key="4">
    <source>
        <dbReference type="ARBA" id="ARBA00022630"/>
    </source>
</evidence>
<proteinExistence type="inferred from homology"/>
<dbReference type="PANTHER" id="PTHR43876">
    <property type="entry name" value="UBIQUINONE BIOSYNTHESIS MONOOXYGENASE COQ6, MITOCHONDRIAL"/>
    <property type="match status" value="1"/>
</dbReference>
<comment type="cofactor">
    <cofactor evidence="1">
        <name>FAD</name>
        <dbReference type="ChEBI" id="CHEBI:57692"/>
    </cofactor>
</comment>
<keyword evidence="10" id="KW-1185">Reference proteome</keyword>
<dbReference type="RefSeq" id="WP_345013055.1">
    <property type="nucleotide sequence ID" value="NZ_BAABFC010000014.1"/>
</dbReference>
<dbReference type="Gene3D" id="3.50.50.60">
    <property type="entry name" value="FAD/NAD(P)-binding domain"/>
    <property type="match status" value="2"/>
</dbReference>
<keyword evidence="4" id="KW-0285">Flavoprotein</keyword>
<evidence type="ECO:0000256" key="5">
    <source>
        <dbReference type="ARBA" id="ARBA00022827"/>
    </source>
</evidence>
<evidence type="ECO:0000313" key="9">
    <source>
        <dbReference type="EMBL" id="GAA4500430.1"/>
    </source>
</evidence>
<dbReference type="InterPro" id="IPR051205">
    <property type="entry name" value="UbiH/COQ6_monooxygenase"/>
</dbReference>
<dbReference type="NCBIfam" id="TIGR01988">
    <property type="entry name" value="Ubi-OHases"/>
    <property type="match status" value="1"/>
</dbReference>
<evidence type="ECO:0000259" key="8">
    <source>
        <dbReference type="Pfam" id="PF01494"/>
    </source>
</evidence>
<dbReference type="PRINTS" id="PR00420">
    <property type="entry name" value="RNGMNOXGNASE"/>
</dbReference>
<protein>
    <submittedName>
        <fullName evidence="9">FAD-dependent monooxygenase</fullName>
    </submittedName>
</protein>
<comment type="caution">
    <text evidence="9">The sequence shown here is derived from an EMBL/GenBank/DDBJ whole genome shotgun (WGS) entry which is preliminary data.</text>
</comment>